<accession>A0A7J8A7W6</accession>
<feature type="compositionally biased region" description="Basic residues" evidence="1">
    <location>
        <begin position="33"/>
        <end position="42"/>
    </location>
</feature>
<dbReference type="EMBL" id="JACAGB010000002">
    <property type="protein sequence ID" value="KAF6382524.1"/>
    <property type="molecule type" value="Genomic_DNA"/>
</dbReference>
<name>A0A7J8A7W6_PIPKU</name>
<proteinExistence type="predicted"/>
<evidence type="ECO:0000313" key="2">
    <source>
        <dbReference type="EMBL" id="KAF6382524.1"/>
    </source>
</evidence>
<evidence type="ECO:0000256" key="1">
    <source>
        <dbReference type="SAM" id="MobiDB-lite"/>
    </source>
</evidence>
<gene>
    <name evidence="2" type="ORF">mPipKuh1_008886</name>
</gene>
<evidence type="ECO:0000313" key="3">
    <source>
        <dbReference type="Proteomes" id="UP000558488"/>
    </source>
</evidence>
<dbReference type="AlphaFoldDB" id="A0A7J8A7W6"/>
<comment type="caution">
    <text evidence="2">The sequence shown here is derived from an EMBL/GenBank/DDBJ whole genome shotgun (WGS) entry which is preliminary data.</text>
</comment>
<reference evidence="2 3" key="1">
    <citation type="journal article" date="2020" name="Nature">
        <title>Six reference-quality genomes reveal evolution of bat adaptations.</title>
        <authorList>
            <person name="Jebb D."/>
            <person name="Huang Z."/>
            <person name="Pippel M."/>
            <person name="Hughes G.M."/>
            <person name="Lavrichenko K."/>
            <person name="Devanna P."/>
            <person name="Winkler S."/>
            <person name="Jermiin L.S."/>
            <person name="Skirmuntt E.C."/>
            <person name="Katzourakis A."/>
            <person name="Burkitt-Gray L."/>
            <person name="Ray D.A."/>
            <person name="Sullivan K.A.M."/>
            <person name="Roscito J.G."/>
            <person name="Kirilenko B.M."/>
            <person name="Davalos L.M."/>
            <person name="Corthals A.P."/>
            <person name="Power M.L."/>
            <person name="Jones G."/>
            <person name="Ransome R.D."/>
            <person name="Dechmann D.K.N."/>
            <person name="Locatelli A.G."/>
            <person name="Puechmaille S.J."/>
            <person name="Fedrigo O."/>
            <person name="Jarvis E.D."/>
            <person name="Hiller M."/>
            <person name="Vernes S.C."/>
            <person name="Myers E.W."/>
            <person name="Teeling E.C."/>
        </authorList>
    </citation>
    <scope>NUCLEOTIDE SEQUENCE [LARGE SCALE GENOMIC DNA]</scope>
    <source>
        <strain evidence="2">MPipKuh1</strain>
        <tissue evidence="2">Flight muscle</tissue>
    </source>
</reference>
<keyword evidence="3" id="KW-1185">Reference proteome</keyword>
<organism evidence="2 3">
    <name type="scientific">Pipistrellus kuhlii</name>
    <name type="common">Kuhl's pipistrelle</name>
    <dbReference type="NCBI Taxonomy" id="59472"/>
    <lineage>
        <taxon>Eukaryota</taxon>
        <taxon>Metazoa</taxon>
        <taxon>Chordata</taxon>
        <taxon>Craniata</taxon>
        <taxon>Vertebrata</taxon>
        <taxon>Euteleostomi</taxon>
        <taxon>Mammalia</taxon>
        <taxon>Eutheria</taxon>
        <taxon>Laurasiatheria</taxon>
        <taxon>Chiroptera</taxon>
        <taxon>Yangochiroptera</taxon>
        <taxon>Vespertilionidae</taxon>
        <taxon>Pipistrellus</taxon>
    </lineage>
</organism>
<sequence>MFVSSHNGRFLRGDLPNNPIESQAGYTKERASSHKRSNKSKHGAQSPVHWQCGELGVGLKPGGYINGRCPVECKSGRAQSVTHDIAQLEHWMARAMSSYSPERWMSHSFQCPGRVLIQVSGIVLGVPDTSRGTPVTPYCFSLDIALDITSYWIVKGVQKQFTLLLLY</sequence>
<feature type="region of interest" description="Disordered" evidence="1">
    <location>
        <begin position="1"/>
        <end position="46"/>
    </location>
</feature>
<dbReference type="Proteomes" id="UP000558488">
    <property type="component" value="Unassembled WGS sequence"/>
</dbReference>
<protein>
    <submittedName>
        <fullName evidence="2">Uncharacterized protein</fullName>
    </submittedName>
</protein>